<dbReference type="Pfam" id="PF04082">
    <property type="entry name" value="Fungal_trans"/>
    <property type="match status" value="1"/>
</dbReference>
<dbReference type="GO" id="GO:0006351">
    <property type="term" value="P:DNA-templated transcription"/>
    <property type="evidence" value="ECO:0007669"/>
    <property type="project" value="InterPro"/>
</dbReference>
<name>A0A0D2ALK5_9EURO</name>
<dbReference type="PANTHER" id="PTHR47424:SF3">
    <property type="entry name" value="REGULATORY PROTEIN GAL4"/>
    <property type="match status" value="1"/>
</dbReference>
<dbReference type="RefSeq" id="XP_016261092.1">
    <property type="nucleotide sequence ID" value="XM_016407612.1"/>
</dbReference>
<evidence type="ECO:0000256" key="1">
    <source>
        <dbReference type="ARBA" id="ARBA00023015"/>
    </source>
</evidence>
<evidence type="ECO:0000313" key="6">
    <source>
        <dbReference type="EMBL" id="KIW40876.1"/>
    </source>
</evidence>
<evidence type="ECO:0000256" key="3">
    <source>
        <dbReference type="ARBA" id="ARBA00023163"/>
    </source>
</evidence>
<dbReference type="GO" id="GO:0005634">
    <property type="term" value="C:nucleus"/>
    <property type="evidence" value="ECO:0007669"/>
    <property type="project" value="TreeGrafter"/>
</dbReference>
<dbReference type="VEuPathDB" id="FungiDB:PV06_06489"/>
<dbReference type="STRING" id="215243.A0A0D2ALK5"/>
<protein>
    <recommendedName>
        <fullName evidence="5">Xylanolytic transcriptional activator regulatory domain-containing protein</fullName>
    </recommendedName>
</protein>
<dbReference type="HOGENOM" id="CLU_008511_0_2_1"/>
<reference evidence="6 7" key="1">
    <citation type="submission" date="2015-01" db="EMBL/GenBank/DDBJ databases">
        <title>The Genome Sequence of Exophiala oligosperma CBS72588.</title>
        <authorList>
            <consortium name="The Broad Institute Genomics Platform"/>
            <person name="Cuomo C."/>
            <person name="de Hoog S."/>
            <person name="Gorbushina A."/>
            <person name="Stielow B."/>
            <person name="Teixiera M."/>
            <person name="Abouelleil A."/>
            <person name="Chapman S.B."/>
            <person name="Priest M."/>
            <person name="Young S.K."/>
            <person name="Wortman J."/>
            <person name="Nusbaum C."/>
            <person name="Birren B."/>
        </authorList>
    </citation>
    <scope>NUCLEOTIDE SEQUENCE [LARGE SCALE GENOMIC DNA]</scope>
    <source>
        <strain evidence="6 7">CBS 72588</strain>
    </source>
</reference>
<keyword evidence="4" id="KW-0539">Nucleus</keyword>
<keyword evidence="7" id="KW-1185">Reference proteome</keyword>
<dbReference type="GeneID" id="27358563"/>
<sequence length="682" mass="75844">MCVYEETIVRKSNSSSGEKFQVLDRLKAIEEKLEHVQWTYTRNPPQLPIEPSSMHRCHLPHNPSTGPSISPQEDMPPCDVFEDSVDGIGTIRSSDSQDDSAHFGASSNIAFLLRITQALANSAGCGNSRDLLKPYHRCPSSATSSNVPGPEPGLSGALSWPKSCQATILDIPPDAMDIIQEYFATVALFMPFLHEESFIAVFERGRTQCFRNVRKSWLSLLYMILAHVYLTQTAMSPSTESAERSENFFQNALALAVPEVILGPTSLEHVQLFCSICAYLQGSSHSSRVWTFHGLAVKSALQLDLCSTESCSHLTPLDQEMRRRTWYMCLINDAIFSVKFGRPPLVAESLWKASTPSKITDLPPSVARSPSVMATSLSYYRAMLSLSFIIRDITKRLYYDNVGSPPPLSCAETLTETFNLSYKLSEWHGNVPRALRPGEGLEKQYTRHQPLETRRLQVALSFRYSGACILLHRPILQKLWDFNSDSTSLELTLLKGTGFLSLRSCMDTCRDAIQVGTSIVKEINRQTNLLGAWWFTTYYTFNASLMILGVLLASMEPSFNELLSLKATTSLHSSLNDAVTLLAQLDGGSPMIKQCRECLQRLLKIYYSIAQASITEDGSNKREQIEVDQLTSSCTSSGDIDLSWLPPKDSGSFTLGHGPGVTDTDLNLFEGLFSSNFEFLYG</sequence>
<dbReference type="InterPro" id="IPR051127">
    <property type="entry name" value="Fungal_SecMet_Regulators"/>
</dbReference>
<dbReference type="GO" id="GO:0000981">
    <property type="term" value="F:DNA-binding transcription factor activity, RNA polymerase II-specific"/>
    <property type="evidence" value="ECO:0007669"/>
    <property type="project" value="TreeGrafter"/>
</dbReference>
<organism evidence="6 7">
    <name type="scientific">Exophiala oligosperma</name>
    <dbReference type="NCBI Taxonomy" id="215243"/>
    <lineage>
        <taxon>Eukaryota</taxon>
        <taxon>Fungi</taxon>
        <taxon>Dikarya</taxon>
        <taxon>Ascomycota</taxon>
        <taxon>Pezizomycotina</taxon>
        <taxon>Eurotiomycetes</taxon>
        <taxon>Chaetothyriomycetidae</taxon>
        <taxon>Chaetothyriales</taxon>
        <taxon>Herpotrichiellaceae</taxon>
        <taxon>Exophiala</taxon>
    </lineage>
</organism>
<dbReference type="CDD" id="cd12148">
    <property type="entry name" value="fungal_TF_MHR"/>
    <property type="match status" value="1"/>
</dbReference>
<accession>A0A0D2ALK5</accession>
<dbReference type="AlphaFoldDB" id="A0A0D2ALK5"/>
<dbReference type="EMBL" id="KN847337">
    <property type="protein sequence ID" value="KIW40876.1"/>
    <property type="molecule type" value="Genomic_DNA"/>
</dbReference>
<keyword evidence="2" id="KW-0238">DNA-binding</keyword>
<dbReference type="OrthoDB" id="3364175at2759"/>
<evidence type="ECO:0000313" key="7">
    <source>
        <dbReference type="Proteomes" id="UP000053342"/>
    </source>
</evidence>
<dbReference type="GO" id="GO:0000435">
    <property type="term" value="P:positive regulation of transcription from RNA polymerase II promoter by galactose"/>
    <property type="evidence" value="ECO:0007669"/>
    <property type="project" value="TreeGrafter"/>
</dbReference>
<feature type="domain" description="Xylanolytic transcriptional activator regulatory" evidence="5">
    <location>
        <begin position="289"/>
        <end position="362"/>
    </location>
</feature>
<dbReference type="InterPro" id="IPR007219">
    <property type="entry name" value="XnlR_reg_dom"/>
</dbReference>
<proteinExistence type="predicted"/>
<evidence type="ECO:0000256" key="2">
    <source>
        <dbReference type="ARBA" id="ARBA00023125"/>
    </source>
</evidence>
<dbReference type="PANTHER" id="PTHR47424">
    <property type="entry name" value="REGULATORY PROTEIN GAL4"/>
    <property type="match status" value="1"/>
</dbReference>
<dbReference type="Proteomes" id="UP000053342">
    <property type="component" value="Unassembled WGS sequence"/>
</dbReference>
<keyword evidence="3" id="KW-0804">Transcription</keyword>
<gene>
    <name evidence="6" type="ORF">PV06_06489</name>
</gene>
<keyword evidence="1" id="KW-0805">Transcription regulation</keyword>
<evidence type="ECO:0000256" key="4">
    <source>
        <dbReference type="ARBA" id="ARBA00023242"/>
    </source>
</evidence>
<dbReference type="GO" id="GO:0008270">
    <property type="term" value="F:zinc ion binding"/>
    <property type="evidence" value="ECO:0007669"/>
    <property type="project" value="InterPro"/>
</dbReference>
<dbReference type="SMART" id="SM00906">
    <property type="entry name" value="Fungal_trans"/>
    <property type="match status" value="1"/>
</dbReference>
<evidence type="ECO:0000259" key="5">
    <source>
        <dbReference type="SMART" id="SM00906"/>
    </source>
</evidence>
<dbReference type="GO" id="GO:0000978">
    <property type="term" value="F:RNA polymerase II cis-regulatory region sequence-specific DNA binding"/>
    <property type="evidence" value="ECO:0007669"/>
    <property type="project" value="TreeGrafter"/>
</dbReference>